<evidence type="ECO:0000256" key="6">
    <source>
        <dbReference type="SAM" id="MobiDB-lite"/>
    </source>
</evidence>
<keyword evidence="5" id="KW-0325">Glycoprotein</keyword>
<feature type="region of interest" description="Disordered" evidence="6">
    <location>
        <begin position="345"/>
        <end position="371"/>
    </location>
</feature>
<dbReference type="EMBL" id="JAWDJX010000009">
    <property type="protein sequence ID" value="KAK3055367.1"/>
    <property type="molecule type" value="Genomic_DNA"/>
</dbReference>
<keyword evidence="3" id="KW-0964">Secreted</keyword>
<dbReference type="GO" id="GO:0031505">
    <property type="term" value="P:fungal-type cell wall organization"/>
    <property type="evidence" value="ECO:0007669"/>
    <property type="project" value="TreeGrafter"/>
</dbReference>
<evidence type="ECO:0000256" key="5">
    <source>
        <dbReference type="ARBA" id="ARBA00023180"/>
    </source>
</evidence>
<accession>A0AAJ0DRT6</accession>
<dbReference type="AlphaFoldDB" id="A0AAJ0DRT6"/>
<comment type="caution">
    <text evidence="8">The sequence shown here is derived from an EMBL/GenBank/DDBJ whole genome shotgun (WGS) entry which is preliminary data.</text>
</comment>
<feature type="signal peptide" evidence="7">
    <location>
        <begin position="1"/>
        <end position="18"/>
    </location>
</feature>
<dbReference type="SUPFAM" id="SSF52058">
    <property type="entry name" value="L domain-like"/>
    <property type="match status" value="2"/>
</dbReference>
<dbReference type="PROSITE" id="PS51257">
    <property type="entry name" value="PROKAR_LIPOPROTEIN"/>
    <property type="match status" value="1"/>
</dbReference>
<evidence type="ECO:0000256" key="2">
    <source>
        <dbReference type="ARBA" id="ARBA00022512"/>
    </source>
</evidence>
<feature type="compositionally biased region" description="Low complexity" evidence="6">
    <location>
        <begin position="361"/>
        <end position="370"/>
    </location>
</feature>
<feature type="chain" id="PRO_5042459607" evidence="7">
    <location>
        <begin position="19"/>
        <end position="394"/>
    </location>
</feature>
<evidence type="ECO:0000256" key="4">
    <source>
        <dbReference type="ARBA" id="ARBA00022729"/>
    </source>
</evidence>
<reference evidence="8" key="1">
    <citation type="submission" date="2023-04" db="EMBL/GenBank/DDBJ databases">
        <title>Black Yeasts Isolated from many extreme environments.</title>
        <authorList>
            <person name="Coleine C."/>
            <person name="Stajich J.E."/>
            <person name="Selbmann L."/>
        </authorList>
    </citation>
    <scope>NUCLEOTIDE SEQUENCE</scope>
    <source>
        <strain evidence="8">CCFEE 5312</strain>
    </source>
</reference>
<proteinExistence type="predicted"/>
<keyword evidence="2" id="KW-0134">Cell wall</keyword>
<dbReference type="PANTHER" id="PTHR31018">
    <property type="entry name" value="SPORULATION-SPECIFIC PROTEIN-RELATED"/>
    <property type="match status" value="1"/>
</dbReference>
<organism evidence="8 9">
    <name type="scientific">Extremus antarcticus</name>
    <dbReference type="NCBI Taxonomy" id="702011"/>
    <lineage>
        <taxon>Eukaryota</taxon>
        <taxon>Fungi</taxon>
        <taxon>Dikarya</taxon>
        <taxon>Ascomycota</taxon>
        <taxon>Pezizomycotina</taxon>
        <taxon>Dothideomycetes</taxon>
        <taxon>Dothideomycetidae</taxon>
        <taxon>Mycosphaerellales</taxon>
        <taxon>Extremaceae</taxon>
        <taxon>Extremus</taxon>
    </lineage>
</organism>
<protein>
    <submittedName>
        <fullName evidence="8">Cell wall protein Ecm33</fullName>
    </submittedName>
</protein>
<evidence type="ECO:0000256" key="3">
    <source>
        <dbReference type="ARBA" id="ARBA00022525"/>
    </source>
</evidence>
<comment type="subcellular location">
    <subcellularLocation>
        <location evidence="1">Secreted</location>
        <location evidence="1">Cell wall</location>
    </subcellularLocation>
</comment>
<keyword evidence="4 7" id="KW-0732">Signal</keyword>
<dbReference type="Pfam" id="PF12454">
    <property type="entry name" value="Ecm33"/>
    <property type="match status" value="1"/>
</dbReference>
<dbReference type="InterPro" id="IPR051648">
    <property type="entry name" value="CWI-Assembly_Regulator"/>
</dbReference>
<dbReference type="GO" id="GO:0009277">
    <property type="term" value="C:fungal-type cell wall"/>
    <property type="evidence" value="ECO:0007669"/>
    <property type="project" value="TreeGrafter"/>
</dbReference>
<dbReference type="PANTHER" id="PTHR31018:SF3">
    <property type="entry name" value="RECEPTOR PROTEIN-TYROSINE KINASE"/>
    <property type="match status" value="1"/>
</dbReference>
<dbReference type="GO" id="GO:0009986">
    <property type="term" value="C:cell surface"/>
    <property type="evidence" value="ECO:0007669"/>
    <property type="project" value="TreeGrafter"/>
</dbReference>
<evidence type="ECO:0000313" key="9">
    <source>
        <dbReference type="Proteomes" id="UP001271007"/>
    </source>
</evidence>
<sequence>MTLRYLVPALAVVGSAAAACNGPYTISSSADAAAISTCQTYSGDIAVATGNADDIALNGIRRITGSLTVKANNKMSSLSADSLSQIDDSFQLRDLQLLSTLNFPSLQSVNTVDWEGLPNLGALSFTAGLSKVASLSIQNTVLGSLDGVNLVEVDTLFVVNNFYLNHITMQLGNVSTALTLSANGNDVQASFPNLEWATNMTLANCSSIDLQSLSAVNGSLGFYSNYMQSLSFPNLTMVGQSFYFVDNPSLTNISAPSVKTVGGGLVMSNNTDLQTVNGFNKLESVGGAVDFNGNFKNVMLPALQNVRGGFNLQSKQNVDSSCARFKPLSGGRASPIKGKFVCKTTAQPQSKGNGNGGSSTSGGSSSSSSSPANPILISGATGVLGVVAAIFGML</sequence>
<name>A0AAJ0DRT6_9PEZI</name>
<dbReference type="Proteomes" id="UP001271007">
    <property type="component" value="Unassembled WGS sequence"/>
</dbReference>
<evidence type="ECO:0000256" key="7">
    <source>
        <dbReference type="SAM" id="SignalP"/>
    </source>
</evidence>
<dbReference type="Gene3D" id="3.80.20.20">
    <property type="entry name" value="Receptor L-domain"/>
    <property type="match status" value="1"/>
</dbReference>
<dbReference type="GO" id="GO:0005886">
    <property type="term" value="C:plasma membrane"/>
    <property type="evidence" value="ECO:0007669"/>
    <property type="project" value="TreeGrafter"/>
</dbReference>
<evidence type="ECO:0000313" key="8">
    <source>
        <dbReference type="EMBL" id="KAK3055367.1"/>
    </source>
</evidence>
<dbReference type="InterPro" id="IPR036941">
    <property type="entry name" value="Rcpt_L-dom_sf"/>
</dbReference>
<keyword evidence="9" id="KW-1185">Reference proteome</keyword>
<gene>
    <name evidence="8" type="primary">ecm33</name>
    <name evidence="8" type="ORF">LTR09_003921</name>
</gene>
<evidence type="ECO:0000256" key="1">
    <source>
        <dbReference type="ARBA" id="ARBA00004191"/>
    </source>
</evidence>